<dbReference type="InterPro" id="IPR013087">
    <property type="entry name" value="Znf_C2H2_type"/>
</dbReference>
<evidence type="ECO:0000259" key="2">
    <source>
        <dbReference type="SMART" id="SM00355"/>
    </source>
</evidence>
<keyword evidence="4" id="KW-1185">Reference proteome</keyword>
<dbReference type="SMART" id="SM00355">
    <property type="entry name" value="ZnF_C2H2"/>
    <property type="match status" value="2"/>
</dbReference>
<feature type="region of interest" description="Disordered" evidence="1">
    <location>
        <begin position="86"/>
        <end position="105"/>
    </location>
</feature>
<feature type="compositionally biased region" description="Polar residues" evidence="1">
    <location>
        <begin position="95"/>
        <end position="105"/>
    </location>
</feature>
<organism evidence="3 4">
    <name type="scientific">Pyronema omphalodes (strain CBS 100304)</name>
    <name type="common">Pyronema confluens</name>
    <dbReference type="NCBI Taxonomy" id="1076935"/>
    <lineage>
        <taxon>Eukaryota</taxon>
        <taxon>Fungi</taxon>
        <taxon>Dikarya</taxon>
        <taxon>Ascomycota</taxon>
        <taxon>Pezizomycotina</taxon>
        <taxon>Pezizomycetes</taxon>
        <taxon>Pezizales</taxon>
        <taxon>Pyronemataceae</taxon>
        <taxon>Pyronema</taxon>
    </lineage>
</organism>
<feature type="region of interest" description="Disordered" evidence="1">
    <location>
        <begin position="189"/>
        <end position="211"/>
    </location>
</feature>
<dbReference type="AlphaFoldDB" id="U4L1F3"/>
<dbReference type="EMBL" id="HF935447">
    <property type="protein sequence ID" value="CCX09251.1"/>
    <property type="molecule type" value="Genomic_DNA"/>
</dbReference>
<name>U4L1F3_PYROM</name>
<feature type="domain" description="C2H2-type" evidence="2">
    <location>
        <begin position="266"/>
        <end position="289"/>
    </location>
</feature>
<gene>
    <name evidence="3" type="ORF">PCON_08844</name>
</gene>
<dbReference type="Gene3D" id="3.30.160.60">
    <property type="entry name" value="Classic Zinc Finger"/>
    <property type="match status" value="1"/>
</dbReference>
<accession>U4L1F3</accession>
<feature type="domain" description="C2H2-type" evidence="2">
    <location>
        <begin position="232"/>
        <end position="262"/>
    </location>
</feature>
<feature type="compositionally biased region" description="Basic and acidic residues" evidence="1">
    <location>
        <begin position="283"/>
        <end position="302"/>
    </location>
</feature>
<proteinExistence type="predicted"/>
<reference evidence="3 4" key="1">
    <citation type="journal article" date="2013" name="PLoS Genet.">
        <title>The genome and development-dependent transcriptomes of Pyronema confluens: a window into fungal evolution.</title>
        <authorList>
            <person name="Traeger S."/>
            <person name="Altegoer F."/>
            <person name="Freitag M."/>
            <person name="Gabaldon T."/>
            <person name="Kempken F."/>
            <person name="Kumar A."/>
            <person name="Marcet-Houben M."/>
            <person name="Poggeler S."/>
            <person name="Stajich J.E."/>
            <person name="Nowrousian M."/>
        </authorList>
    </citation>
    <scope>NUCLEOTIDE SEQUENCE [LARGE SCALE GENOMIC DNA]</scope>
    <source>
        <strain evidence="4">CBS 100304</strain>
        <tissue evidence="3">Vegetative mycelium</tissue>
    </source>
</reference>
<feature type="compositionally biased region" description="Low complexity" evidence="1">
    <location>
        <begin position="455"/>
        <end position="464"/>
    </location>
</feature>
<evidence type="ECO:0000313" key="3">
    <source>
        <dbReference type="EMBL" id="CCX09251.1"/>
    </source>
</evidence>
<dbReference type="OrthoDB" id="5397293at2759"/>
<dbReference type="Proteomes" id="UP000018144">
    <property type="component" value="Unassembled WGS sequence"/>
</dbReference>
<evidence type="ECO:0000313" key="4">
    <source>
        <dbReference type="Proteomes" id="UP000018144"/>
    </source>
</evidence>
<evidence type="ECO:0000256" key="1">
    <source>
        <dbReference type="SAM" id="MobiDB-lite"/>
    </source>
</evidence>
<feature type="compositionally biased region" description="Polar residues" evidence="1">
    <location>
        <begin position="193"/>
        <end position="207"/>
    </location>
</feature>
<protein>
    <recommendedName>
        <fullName evidence="2">C2H2-type domain-containing protein</fullName>
    </recommendedName>
</protein>
<feature type="region of interest" description="Disordered" evidence="1">
    <location>
        <begin position="283"/>
        <end position="307"/>
    </location>
</feature>
<sequence>MDKASRLAACLSVSLRRSDTGRTNSTVNFSDLSIRGSLRGISSDVGRGLSGVGQTIKRRMSSNLRSHDCDRGKKQKLGEKLSQITKATKDKFRSSPRSSQDLNNCSSFKYSEYSVPDSRQKSPRIDAGAENFVQLTMQQDPIDWLQQMSRDYHEAITPERDNSMPLMGGLYDCQGQDTSLSENGLMQDLQEPVSDSSSRNLESPWNQQRDEVHGYEEVESPADPDPTFNEKKPCPWPGCSGTNKSNGFDRISRLKQHIRRNHIIPFQCDICGVRKGDKCRVREHREQKHPDVSPTKVVKEQDQDPLASKQNRMLGERGMSYERIKQICRASTLQELTEPWEHQPTDPTTEVKEEDMVFQTAFGPRLCINKVSEVSEHLSDLNGATKSTLNELVAMGIDRSDIYAIGLFLQNTLVPAVDRARARTSTSQDIERDVCNHIKSVLGKGLKIRERKRSSSSTMTPSSPNMLDAGTITVETLTPALATSRTGSIAEQSAHYAEHGTQLQNETNTYRTSVWPSANTSAEQLHWSLGGGSRLAYEV</sequence>
<feature type="region of interest" description="Disordered" evidence="1">
    <location>
        <begin position="449"/>
        <end position="469"/>
    </location>
</feature>